<evidence type="ECO:0000313" key="3">
    <source>
        <dbReference type="Proteomes" id="UP001470230"/>
    </source>
</evidence>
<proteinExistence type="predicted"/>
<keyword evidence="3" id="KW-1185">Reference proteome</keyword>
<comment type="caution">
    <text evidence="2">The sequence shown here is derived from an EMBL/GenBank/DDBJ whole genome shotgun (WGS) entry which is preliminary data.</text>
</comment>
<dbReference type="Proteomes" id="UP001470230">
    <property type="component" value="Unassembled WGS sequence"/>
</dbReference>
<feature type="region of interest" description="Disordered" evidence="1">
    <location>
        <begin position="1"/>
        <end position="25"/>
    </location>
</feature>
<gene>
    <name evidence="2" type="ORF">M9Y10_037169</name>
</gene>
<name>A0ABR2GT70_9EUKA</name>
<sequence length="138" mass="16068">MDVSTTTKNNNSQQLQQSKIDQNESSKPYNKETLFYLKDGIEWNMISAINSMNIEMTLMNDEISKDPNKLLQIPDFEPEETSFFQIEENKISSDGICIRLKRFLLSISMFRADTIDCLLQMNASIFFNVIIPSFTRRH</sequence>
<evidence type="ECO:0000256" key="1">
    <source>
        <dbReference type="SAM" id="MobiDB-lite"/>
    </source>
</evidence>
<organism evidence="2 3">
    <name type="scientific">Tritrichomonas musculus</name>
    <dbReference type="NCBI Taxonomy" id="1915356"/>
    <lineage>
        <taxon>Eukaryota</taxon>
        <taxon>Metamonada</taxon>
        <taxon>Parabasalia</taxon>
        <taxon>Tritrichomonadida</taxon>
        <taxon>Tritrichomonadidae</taxon>
        <taxon>Tritrichomonas</taxon>
    </lineage>
</organism>
<reference evidence="2 3" key="1">
    <citation type="submission" date="2024-04" db="EMBL/GenBank/DDBJ databases">
        <title>Tritrichomonas musculus Genome.</title>
        <authorList>
            <person name="Alves-Ferreira E."/>
            <person name="Grigg M."/>
            <person name="Lorenzi H."/>
            <person name="Galac M."/>
        </authorList>
    </citation>
    <scope>NUCLEOTIDE SEQUENCE [LARGE SCALE GENOMIC DNA]</scope>
    <source>
        <strain evidence="2 3">EAF2021</strain>
    </source>
</reference>
<accession>A0ABR2GT70</accession>
<protein>
    <submittedName>
        <fullName evidence="2">Uncharacterized protein</fullName>
    </submittedName>
</protein>
<dbReference type="EMBL" id="JAPFFF010000062">
    <property type="protein sequence ID" value="KAK8837115.1"/>
    <property type="molecule type" value="Genomic_DNA"/>
</dbReference>
<evidence type="ECO:0000313" key="2">
    <source>
        <dbReference type="EMBL" id="KAK8837115.1"/>
    </source>
</evidence>
<feature type="compositionally biased region" description="Low complexity" evidence="1">
    <location>
        <begin position="1"/>
        <end position="19"/>
    </location>
</feature>